<evidence type="ECO:0000313" key="3">
    <source>
        <dbReference type="Proteomes" id="UP000325579"/>
    </source>
</evidence>
<evidence type="ECO:0000313" key="2">
    <source>
        <dbReference type="EMBL" id="KAE8402831.1"/>
    </source>
</evidence>
<proteinExistence type="predicted"/>
<protein>
    <submittedName>
        <fullName evidence="2">Uncharacterized protein</fullName>
    </submittedName>
</protein>
<dbReference type="EMBL" id="ML736783">
    <property type="protein sequence ID" value="KAE8402831.1"/>
    <property type="molecule type" value="Genomic_DNA"/>
</dbReference>
<feature type="region of interest" description="Disordered" evidence="1">
    <location>
        <begin position="526"/>
        <end position="559"/>
    </location>
</feature>
<keyword evidence="3" id="KW-1185">Reference proteome</keyword>
<sequence>MLTLTKSERGVKVLTCREYVAEMYGKEGVRLLSHIIRAQMNDDHKSDDNDMLVQIGTFSLFVLLRPSLSHLWDLLLWVYLTFRRPVRGNVSVSTGIIDGNKVTLKRLTQLERPANSCWLSLFETAVIASDPRIQPEEGFHLNLNFHLMLQLAAVEYPVMVDSGLVLMGYSTALLPVRKDHESVLWHLETANHDFQLRTTELAAVKRDWMKTTKLEDLQTKTVLLGWCPEAVTQLGTKNVNSTIGWSDAKPKHTTWSWTGASLQLIATSVSPFQIGGGLSIAFERRINTLRFSPQRNYVKCLRGSAMEPIILYDVSESRAWLVPLIIVFHQMLLAYCERIPEVCSKGTVPIMKAPSIGANQSLCHLQSCGSLVIEGSGDDKLTVRELILGFSVNMSKARLHAPRRCSIFGYEFMDIVTDSPRSELKTTQIDKEGLAWSFLLNEVNCLFCSQLGDVIVGLKSSDIKSLCNRLPKGSDWLATTIRTLDILHRRSGDHYWSLTGSPFQKCDHGNASGAVVFGQGKRPVLSSTQGSDSNVEMAAPDQVIEPSSPISTDRVASQQQRDISISLSFETLTDA</sequence>
<dbReference type="Proteomes" id="UP000325579">
    <property type="component" value="Unassembled WGS sequence"/>
</dbReference>
<evidence type="ECO:0000256" key="1">
    <source>
        <dbReference type="SAM" id="MobiDB-lite"/>
    </source>
</evidence>
<dbReference type="AlphaFoldDB" id="A0A5N7D8T3"/>
<name>A0A5N7D8T3_9EURO</name>
<accession>A0A5N7D8T3</accession>
<dbReference type="RefSeq" id="XP_031940150.1">
    <property type="nucleotide sequence ID" value="XM_032084889.1"/>
</dbReference>
<organism evidence="2 3">
    <name type="scientific">Aspergillus pseudonomiae</name>
    <dbReference type="NCBI Taxonomy" id="1506151"/>
    <lineage>
        <taxon>Eukaryota</taxon>
        <taxon>Fungi</taxon>
        <taxon>Dikarya</taxon>
        <taxon>Ascomycota</taxon>
        <taxon>Pezizomycotina</taxon>
        <taxon>Eurotiomycetes</taxon>
        <taxon>Eurotiomycetidae</taxon>
        <taxon>Eurotiales</taxon>
        <taxon>Aspergillaceae</taxon>
        <taxon>Aspergillus</taxon>
        <taxon>Aspergillus subgen. Circumdati</taxon>
    </lineage>
</organism>
<feature type="compositionally biased region" description="Polar residues" evidence="1">
    <location>
        <begin position="548"/>
        <end position="559"/>
    </location>
</feature>
<gene>
    <name evidence="2" type="ORF">BDV37DRAFT_272550</name>
</gene>
<reference evidence="2 3" key="1">
    <citation type="submission" date="2019-04" db="EMBL/GenBank/DDBJ databases">
        <authorList>
            <consortium name="DOE Joint Genome Institute"/>
            <person name="Mondo S."/>
            <person name="Kjaerbolling I."/>
            <person name="Vesth T."/>
            <person name="Frisvad J.C."/>
            <person name="Nybo J.L."/>
            <person name="Theobald S."/>
            <person name="Kildgaard S."/>
            <person name="Isbrandt T."/>
            <person name="Kuo A."/>
            <person name="Sato A."/>
            <person name="Lyhne E.K."/>
            <person name="Kogle M.E."/>
            <person name="Wiebenga A."/>
            <person name="Kun R.S."/>
            <person name="Lubbers R.J."/>
            <person name="Makela M.R."/>
            <person name="Barry K."/>
            <person name="Chovatia M."/>
            <person name="Clum A."/>
            <person name="Daum C."/>
            <person name="Haridas S."/>
            <person name="He G."/>
            <person name="LaButti K."/>
            <person name="Lipzen A."/>
            <person name="Riley R."/>
            <person name="Salamov A."/>
            <person name="Simmons B.A."/>
            <person name="Magnuson J.K."/>
            <person name="Henrissat B."/>
            <person name="Mortensen U.H."/>
            <person name="Larsen T.O."/>
            <person name="Devries R.P."/>
            <person name="Grigoriev I.V."/>
            <person name="Machida M."/>
            <person name="Baker S.E."/>
            <person name="Andersen M.R."/>
            <person name="Cantor M.N."/>
            <person name="Hua S.X."/>
        </authorList>
    </citation>
    <scope>NUCLEOTIDE SEQUENCE [LARGE SCALE GENOMIC DNA]</scope>
    <source>
        <strain evidence="2 3">CBS 119388</strain>
    </source>
</reference>
<dbReference type="GeneID" id="43669580"/>
<dbReference type="OrthoDB" id="1577640at2759"/>